<proteinExistence type="predicted"/>
<evidence type="ECO:0000313" key="2">
    <source>
        <dbReference type="EMBL" id="OSJ33958.1"/>
    </source>
</evidence>
<comment type="caution">
    <text evidence="2">The sequence shown here is derived from an EMBL/GenBank/DDBJ whole genome shotgun (WGS) entry which is preliminary data.</text>
</comment>
<dbReference type="RefSeq" id="WP_143273799.1">
    <property type="nucleotide sequence ID" value="NZ_NAFJ01000112.1"/>
</dbReference>
<keyword evidence="3" id="KW-1185">Reference proteome</keyword>
<feature type="region of interest" description="Disordered" evidence="1">
    <location>
        <begin position="83"/>
        <end position="133"/>
    </location>
</feature>
<dbReference type="EMBL" id="NAFK01000130">
    <property type="protein sequence ID" value="OSJ33958.1"/>
    <property type="molecule type" value="Genomic_DNA"/>
</dbReference>
<organism evidence="2 3">
    <name type="scientific">Bradyrhizobium canariense</name>
    <dbReference type="NCBI Taxonomy" id="255045"/>
    <lineage>
        <taxon>Bacteria</taxon>
        <taxon>Pseudomonadati</taxon>
        <taxon>Pseudomonadota</taxon>
        <taxon>Alphaproteobacteria</taxon>
        <taxon>Hyphomicrobiales</taxon>
        <taxon>Nitrobacteraceae</taxon>
        <taxon>Bradyrhizobium</taxon>
    </lineage>
</organism>
<sequence>MKVLASCPNELARLRDIKRDLAFLATCGSDWTEYSKRLGAAFPSLDIFSLGFVQRYSFGWRLTARGAIALEMMEESARATVRGMGEATAPDSVRVDPSLSDVEEVGGQSEQPASPADRRARFTVVEGGQSKAA</sequence>
<evidence type="ECO:0000256" key="1">
    <source>
        <dbReference type="SAM" id="MobiDB-lite"/>
    </source>
</evidence>
<dbReference type="Proteomes" id="UP000193884">
    <property type="component" value="Unassembled WGS sequence"/>
</dbReference>
<gene>
    <name evidence="2" type="ORF">BST63_04735</name>
</gene>
<accession>A0ABX3X9D4</accession>
<protein>
    <submittedName>
        <fullName evidence="2">Uncharacterized protein</fullName>
    </submittedName>
</protein>
<name>A0ABX3X9D4_9BRAD</name>
<reference evidence="2 3" key="1">
    <citation type="submission" date="2017-03" db="EMBL/GenBank/DDBJ databases">
        <title>Whole genome sequences of fourteen strains of Bradyrhizobium canariense and one strain of Bradyrhizobium japonicum isolated from Lupinus (Papilionoideae: Genisteae) species in Algeria.</title>
        <authorList>
            <person name="Crovadore J."/>
            <person name="Chekireb D."/>
            <person name="Brachmann A."/>
            <person name="Chablais R."/>
            <person name="Cochard B."/>
            <person name="Lefort F."/>
        </authorList>
    </citation>
    <scope>NUCLEOTIDE SEQUENCE [LARGE SCALE GENOMIC DNA]</scope>
    <source>
        <strain evidence="2 3">UBMAN05</strain>
    </source>
</reference>
<evidence type="ECO:0000313" key="3">
    <source>
        <dbReference type="Proteomes" id="UP000193884"/>
    </source>
</evidence>